<dbReference type="RefSeq" id="XP_051608152.1">
    <property type="nucleotide sequence ID" value="XM_051752532.1"/>
</dbReference>
<dbReference type="InterPro" id="IPR007991">
    <property type="entry name" value="RNA_pol_I_trans_ini_fac_RRN3"/>
</dbReference>
<feature type="region of interest" description="Disordered" evidence="2">
    <location>
        <begin position="1"/>
        <end position="61"/>
    </location>
</feature>
<comment type="similarity">
    <text evidence="1">Belongs to the RRN3 family.</text>
</comment>
<gene>
    <name evidence="3" type="ORF">KGF57_003143</name>
</gene>
<feature type="region of interest" description="Disordered" evidence="2">
    <location>
        <begin position="709"/>
        <end position="764"/>
    </location>
</feature>
<dbReference type="Pfam" id="PF05327">
    <property type="entry name" value="RRN3"/>
    <property type="match status" value="1"/>
</dbReference>
<dbReference type="AlphaFoldDB" id="A0AAD5BD77"/>
<feature type="compositionally biased region" description="Low complexity" evidence="2">
    <location>
        <begin position="16"/>
        <end position="30"/>
    </location>
</feature>
<proteinExistence type="inferred from homology"/>
<evidence type="ECO:0000313" key="3">
    <source>
        <dbReference type="EMBL" id="KAI5957449.1"/>
    </source>
</evidence>
<organism evidence="3 4">
    <name type="scientific">Candida theae</name>
    <dbReference type="NCBI Taxonomy" id="1198502"/>
    <lineage>
        <taxon>Eukaryota</taxon>
        <taxon>Fungi</taxon>
        <taxon>Dikarya</taxon>
        <taxon>Ascomycota</taxon>
        <taxon>Saccharomycotina</taxon>
        <taxon>Pichiomycetes</taxon>
        <taxon>Debaryomycetaceae</taxon>
        <taxon>Candida/Lodderomyces clade</taxon>
        <taxon>Candida</taxon>
    </lineage>
</organism>
<dbReference type="GO" id="GO:0001181">
    <property type="term" value="F:RNA polymerase I general transcription initiation factor activity"/>
    <property type="evidence" value="ECO:0007669"/>
    <property type="project" value="InterPro"/>
</dbReference>
<accession>A0AAD5BD77</accession>
<dbReference type="GO" id="GO:0006361">
    <property type="term" value="P:transcription initiation at RNA polymerase I promoter"/>
    <property type="evidence" value="ECO:0007669"/>
    <property type="project" value="InterPro"/>
</dbReference>
<comment type="caution">
    <text evidence="3">The sequence shown here is derived from an EMBL/GenBank/DDBJ whole genome shotgun (WGS) entry which is preliminary data.</text>
</comment>
<dbReference type="PANTHER" id="PTHR12790">
    <property type="entry name" value="TRANSCRIPTION INITIATION FACTOR IA RRN3"/>
    <property type="match status" value="1"/>
</dbReference>
<feature type="compositionally biased region" description="Acidic residues" evidence="2">
    <location>
        <begin position="725"/>
        <end position="764"/>
    </location>
</feature>
<feature type="compositionally biased region" description="Polar residues" evidence="2">
    <location>
        <begin position="40"/>
        <end position="61"/>
    </location>
</feature>
<sequence>MSLEEPLKRSREIDTQVASASVASPQSQQPARKRSKKMTRGNNDNTTSTMTATLDNHNGGNDNDFEFTEKMYSAYVKSAFTTLEKGDSMQIDTLTDKINAPLNSADAISIPHFSILLKTLVNHTSKLDDRACNNLIFAILRYKWMNVVTSGANEDEATTTFIDLYAHFLTVLVSTLPKFLTEVLNKLVSEFELFGSGDSRTTSSSSSSSNNNNNNNKSNFLYRHHHILGKILRYIPTSINIIPQILQANFPHHISSSMVEVVNYVDNLMQVLTYCSDLQFSIWQLVLECCIKLDVELQNELDDLDDDEIEELINGKDNDAELLEVTEGEEDEEVEEVEEEVVAHQGEATVSATARPVDEDADSDIDEEMGEVEWVDSVNSTRSIKTLASKLDNIMHLLLTRTESSFTTEELNNGNGVALFNTINSLFKSHILPTHFTKSIQFILFHITQYQQELADSFLVLLIDVAFNPNEIVEKRLKAMQYLSSYIARAKNLSRHQIVFIVSYLMGWLNKYIIEREQETFDIQQQQQQQQHHNRQKQAGGMERFRLFYAAFQALLYIFCFRHEQLRKDPSSTSTSTNSGSEWECDIDKFFQRVIIVKFNPLKFCDETVVYIFAKLATKLNVCYCYSIIEHNKRERMLQTAAPNAKTTNNKSNIGGEVSVMPASATGTFYQKQEFLDLEAYFPFDPLVLPMCKKLIGQNNYVEWAEVNPDEDDDEDSASPGSHMDEDEDEDEDDDEDDDDSDVSADSEEDSDDSDDSDEDSDDD</sequence>
<dbReference type="PANTHER" id="PTHR12790:SF0">
    <property type="entry name" value="RNA POLYMERASE I-SPECIFIC TRANSCRIPTION INITIATION FACTOR RRN3-RELATED"/>
    <property type="match status" value="1"/>
</dbReference>
<protein>
    <submittedName>
        <fullName evidence="3">RRN3</fullName>
    </submittedName>
</protein>
<keyword evidence="4" id="KW-1185">Reference proteome</keyword>
<feature type="compositionally biased region" description="Basic and acidic residues" evidence="2">
    <location>
        <begin position="1"/>
        <end position="14"/>
    </location>
</feature>
<evidence type="ECO:0000256" key="1">
    <source>
        <dbReference type="ARBA" id="ARBA00010098"/>
    </source>
</evidence>
<dbReference type="EMBL" id="JAIHNG010000121">
    <property type="protein sequence ID" value="KAI5957449.1"/>
    <property type="molecule type" value="Genomic_DNA"/>
</dbReference>
<dbReference type="GO" id="GO:0005634">
    <property type="term" value="C:nucleus"/>
    <property type="evidence" value="ECO:0007669"/>
    <property type="project" value="TreeGrafter"/>
</dbReference>
<name>A0AAD5BD77_9ASCO</name>
<dbReference type="Proteomes" id="UP001204833">
    <property type="component" value="Unassembled WGS sequence"/>
</dbReference>
<evidence type="ECO:0000313" key="4">
    <source>
        <dbReference type="Proteomes" id="UP001204833"/>
    </source>
</evidence>
<dbReference type="GeneID" id="76151202"/>
<dbReference type="GO" id="GO:0001042">
    <property type="term" value="F:RNA polymerase I core binding"/>
    <property type="evidence" value="ECO:0007669"/>
    <property type="project" value="TreeGrafter"/>
</dbReference>
<evidence type="ECO:0000256" key="2">
    <source>
        <dbReference type="SAM" id="MobiDB-lite"/>
    </source>
</evidence>
<reference evidence="3 4" key="1">
    <citation type="journal article" date="2022" name="DNA Res.">
        <title>Genome analysis of five recently described species of the CUG-Ser clade uncovers Candida theae as a new hybrid lineage with pathogenic potential in the Candida parapsilosis species complex.</title>
        <authorList>
            <person name="Mixao V."/>
            <person name="Del Olmo V."/>
            <person name="Hegedusova E."/>
            <person name="Saus E."/>
            <person name="Pryszcz L."/>
            <person name="Cillingova A."/>
            <person name="Nosek J."/>
            <person name="Gabaldon T."/>
        </authorList>
    </citation>
    <scope>NUCLEOTIDE SEQUENCE [LARGE SCALE GENOMIC DNA]</scope>
    <source>
        <strain evidence="3 4">CBS 12239</strain>
    </source>
</reference>